<dbReference type="STRING" id="29367.CLPUN_51710"/>
<evidence type="ECO:0000256" key="4">
    <source>
        <dbReference type="ARBA" id="ARBA00022692"/>
    </source>
</evidence>
<accession>A0A1S8SYX5</accession>
<evidence type="ECO:0000313" key="9">
    <source>
        <dbReference type="Proteomes" id="UP000190890"/>
    </source>
</evidence>
<evidence type="ECO:0000256" key="1">
    <source>
        <dbReference type="ARBA" id="ARBA00004651"/>
    </source>
</evidence>
<protein>
    <recommendedName>
        <fullName evidence="10">DUF350 domain-containing protein</fullName>
    </recommendedName>
</protein>
<evidence type="ECO:0000256" key="2">
    <source>
        <dbReference type="ARBA" id="ARBA00005779"/>
    </source>
</evidence>
<evidence type="ECO:0000256" key="6">
    <source>
        <dbReference type="ARBA" id="ARBA00023136"/>
    </source>
</evidence>
<keyword evidence="5 7" id="KW-1133">Transmembrane helix</keyword>
<proteinExistence type="inferred from homology"/>
<dbReference type="RefSeq" id="WP_077850054.1">
    <property type="nucleotide sequence ID" value="NZ_LZZM01000237.1"/>
</dbReference>
<feature type="transmembrane region" description="Helical" evidence="7">
    <location>
        <begin position="49"/>
        <end position="68"/>
    </location>
</feature>
<dbReference type="Proteomes" id="UP000190890">
    <property type="component" value="Unassembled WGS sequence"/>
</dbReference>
<organism evidence="8 9">
    <name type="scientific">Clostridium puniceum</name>
    <dbReference type="NCBI Taxonomy" id="29367"/>
    <lineage>
        <taxon>Bacteria</taxon>
        <taxon>Bacillati</taxon>
        <taxon>Bacillota</taxon>
        <taxon>Clostridia</taxon>
        <taxon>Eubacteriales</taxon>
        <taxon>Clostridiaceae</taxon>
        <taxon>Clostridium</taxon>
    </lineage>
</organism>
<dbReference type="GO" id="GO:0005886">
    <property type="term" value="C:plasma membrane"/>
    <property type="evidence" value="ECO:0007669"/>
    <property type="project" value="UniProtKB-SubCell"/>
</dbReference>
<dbReference type="Pfam" id="PF03994">
    <property type="entry name" value="DUF350"/>
    <property type="match status" value="1"/>
</dbReference>
<feature type="transmembrane region" description="Helical" evidence="7">
    <location>
        <begin position="7"/>
        <end position="29"/>
    </location>
</feature>
<evidence type="ECO:0000256" key="5">
    <source>
        <dbReference type="ARBA" id="ARBA00022989"/>
    </source>
</evidence>
<comment type="caution">
    <text evidence="8">The sequence shown here is derived from an EMBL/GenBank/DDBJ whole genome shotgun (WGS) entry which is preliminary data.</text>
</comment>
<sequence length="69" mass="7508">MNNVLTNIGISIIFGFIGIALLVFGYWFFDLVLTKLDFNQELKDKNVAMAIVIAGFMIAIGIIIAGVVS</sequence>
<evidence type="ECO:0000256" key="3">
    <source>
        <dbReference type="ARBA" id="ARBA00022475"/>
    </source>
</evidence>
<keyword evidence="9" id="KW-1185">Reference proteome</keyword>
<evidence type="ECO:0000313" key="8">
    <source>
        <dbReference type="EMBL" id="OOM70706.1"/>
    </source>
</evidence>
<comment type="subcellular location">
    <subcellularLocation>
        <location evidence="1">Cell membrane</location>
        <topology evidence="1">Multi-pass membrane protein</topology>
    </subcellularLocation>
</comment>
<dbReference type="EMBL" id="LZZM01000237">
    <property type="protein sequence ID" value="OOM70706.1"/>
    <property type="molecule type" value="Genomic_DNA"/>
</dbReference>
<evidence type="ECO:0008006" key="10">
    <source>
        <dbReference type="Google" id="ProtNLM"/>
    </source>
</evidence>
<dbReference type="AlphaFoldDB" id="A0A1S8SYX5"/>
<keyword evidence="4 7" id="KW-0812">Transmembrane</keyword>
<reference evidence="8 9" key="1">
    <citation type="submission" date="2016-05" db="EMBL/GenBank/DDBJ databases">
        <title>Microbial solvent formation.</title>
        <authorList>
            <person name="Poehlein A."/>
            <person name="Montoya Solano J.D."/>
            <person name="Flitsch S."/>
            <person name="Krabben P."/>
            <person name="Duerre P."/>
            <person name="Daniel R."/>
        </authorList>
    </citation>
    <scope>NUCLEOTIDE SEQUENCE [LARGE SCALE GENOMIC DNA]</scope>
    <source>
        <strain evidence="8 9">DSM 2619</strain>
    </source>
</reference>
<keyword evidence="6 7" id="KW-0472">Membrane</keyword>
<dbReference type="InterPro" id="IPR007140">
    <property type="entry name" value="DUF350"/>
</dbReference>
<keyword evidence="3" id="KW-1003">Cell membrane</keyword>
<name>A0A1S8SYX5_9CLOT</name>
<evidence type="ECO:0000256" key="7">
    <source>
        <dbReference type="SAM" id="Phobius"/>
    </source>
</evidence>
<gene>
    <name evidence="8" type="ORF">CLPUN_51710</name>
</gene>
<comment type="similarity">
    <text evidence="2">Belongs to the UPF0719 family.</text>
</comment>